<evidence type="ECO:0000256" key="4">
    <source>
        <dbReference type="ARBA" id="ARBA00022692"/>
    </source>
</evidence>
<keyword evidence="6 7" id="KW-0472">Membrane</keyword>
<dbReference type="Pfam" id="PF00528">
    <property type="entry name" value="BPD_transp_1"/>
    <property type="match status" value="1"/>
</dbReference>
<evidence type="ECO:0000256" key="2">
    <source>
        <dbReference type="ARBA" id="ARBA00022448"/>
    </source>
</evidence>
<proteinExistence type="inferred from homology"/>
<dbReference type="InterPro" id="IPR000515">
    <property type="entry name" value="MetI-like"/>
</dbReference>
<dbReference type="CDD" id="cd06261">
    <property type="entry name" value="TM_PBP2"/>
    <property type="match status" value="1"/>
</dbReference>
<protein>
    <submittedName>
        <fullName evidence="9">Peptide ABC transporter permease</fullName>
    </submittedName>
</protein>
<sequence>MWKTIVRRIFIMIPQLFLLSILVFLLAKAMPGDALTGLVDPSLDPAALEAQRERLGLNDPWHVQYWNWMVHALQGDFGQSFRFKMPVSELISQRIFNTIWLSAATLILTYLIAIPLGITSGRYNDTWADRLITGYTYLGFAAPLFIFGLVMLWLFGFHFDWFPTGGSVKPGVEPGTTAYVFSKIYHLLLPALSMALITTVTTVQLLRSEIIDTKQRDFILTARAKGASESRVYNRHILRNSLLPIAAFFGYEITGLIGGTVFIESIFSYPGMGQLFLSSISLRDFSVVTALVLLYGLASILGALISDLILSIVDPRIRIK</sequence>
<dbReference type="AlphaFoldDB" id="A0A1B2DHR3"/>
<reference evidence="9" key="1">
    <citation type="submission" date="2016-08" db="EMBL/GenBank/DDBJ databases">
        <title>Complete Genome Seqeunce of Paenibacillus sp. BIHB 4019 from tea rhizoplane.</title>
        <authorList>
            <person name="Thakur R."/>
            <person name="Swarnkar M.K."/>
            <person name="Gulati A."/>
        </authorList>
    </citation>
    <scope>NUCLEOTIDE SEQUENCE [LARGE SCALE GENOMIC DNA]</scope>
    <source>
        <strain evidence="9">BIHB4019</strain>
    </source>
</reference>
<evidence type="ECO:0000313" key="9">
    <source>
        <dbReference type="EMBL" id="ANY67219.1"/>
    </source>
</evidence>
<feature type="transmembrane region" description="Helical" evidence="7">
    <location>
        <begin position="184"/>
        <end position="206"/>
    </location>
</feature>
<feature type="domain" description="ABC transmembrane type-1" evidence="8">
    <location>
        <begin position="95"/>
        <end position="306"/>
    </location>
</feature>
<dbReference type="PANTHER" id="PTHR43163">
    <property type="entry name" value="DIPEPTIDE TRANSPORT SYSTEM PERMEASE PROTEIN DPPB-RELATED"/>
    <property type="match status" value="1"/>
</dbReference>
<dbReference type="GO" id="GO:0005886">
    <property type="term" value="C:plasma membrane"/>
    <property type="evidence" value="ECO:0007669"/>
    <property type="project" value="UniProtKB-SubCell"/>
</dbReference>
<dbReference type="InterPro" id="IPR045621">
    <property type="entry name" value="BPD_transp_1_N"/>
</dbReference>
<keyword evidence="3" id="KW-1003">Cell membrane</keyword>
<dbReference type="SUPFAM" id="SSF161098">
    <property type="entry name" value="MetI-like"/>
    <property type="match status" value="1"/>
</dbReference>
<evidence type="ECO:0000256" key="7">
    <source>
        <dbReference type="RuleBase" id="RU363032"/>
    </source>
</evidence>
<dbReference type="GO" id="GO:0055085">
    <property type="term" value="P:transmembrane transport"/>
    <property type="evidence" value="ECO:0007669"/>
    <property type="project" value="InterPro"/>
</dbReference>
<dbReference type="PROSITE" id="PS50928">
    <property type="entry name" value="ABC_TM1"/>
    <property type="match status" value="1"/>
</dbReference>
<keyword evidence="5 7" id="KW-1133">Transmembrane helix</keyword>
<dbReference type="NCBIfam" id="NF045472">
    <property type="entry name" value="Opp4B"/>
    <property type="match status" value="1"/>
</dbReference>
<gene>
    <name evidence="9" type="ORF">BBD42_12645</name>
</gene>
<feature type="transmembrane region" description="Helical" evidence="7">
    <location>
        <begin position="95"/>
        <end position="114"/>
    </location>
</feature>
<evidence type="ECO:0000256" key="5">
    <source>
        <dbReference type="ARBA" id="ARBA00022989"/>
    </source>
</evidence>
<dbReference type="InterPro" id="IPR035906">
    <property type="entry name" value="MetI-like_sf"/>
</dbReference>
<dbReference type="Gene3D" id="1.10.3720.10">
    <property type="entry name" value="MetI-like"/>
    <property type="match status" value="1"/>
</dbReference>
<dbReference type="PANTHER" id="PTHR43163:SF6">
    <property type="entry name" value="DIPEPTIDE TRANSPORT SYSTEM PERMEASE PROTEIN DPPB-RELATED"/>
    <property type="match status" value="1"/>
</dbReference>
<feature type="transmembrane region" description="Helical" evidence="7">
    <location>
        <begin position="287"/>
        <end position="310"/>
    </location>
</feature>
<dbReference type="EMBL" id="CP016808">
    <property type="protein sequence ID" value="ANY67219.1"/>
    <property type="molecule type" value="Genomic_DNA"/>
</dbReference>
<keyword evidence="2 7" id="KW-0813">Transport</keyword>
<accession>A0A1B2DHR3</accession>
<keyword evidence="4 7" id="KW-0812">Transmembrane</keyword>
<evidence type="ECO:0000256" key="1">
    <source>
        <dbReference type="ARBA" id="ARBA00004651"/>
    </source>
</evidence>
<dbReference type="Pfam" id="PF19300">
    <property type="entry name" value="BPD_transp_1_N"/>
    <property type="match status" value="1"/>
</dbReference>
<name>A0A1B2DHR3_9BACL</name>
<evidence type="ECO:0000256" key="6">
    <source>
        <dbReference type="ARBA" id="ARBA00023136"/>
    </source>
</evidence>
<evidence type="ECO:0000259" key="8">
    <source>
        <dbReference type="PROSITE" id="PS50928"/>
    </source>
</evidence>
<feature type="transmembrane region" description="Helical" evidence="7">
    <location>
        <begin position="135"/>
        <end position="155"/>
    </location>
</feature>
<dbReference type="RefSeq" id="WP_099518430.1">
    <property type="nucleotide sequence ID" value="NZ_CP016808.1"/>
</dbReference>
<evidence type="ECO:0000256" key="3">
    <source>
        <dbReference type="ARBA" id="ARBA00022475"/>
    </source>
</evidence>
<organism evidence="9">
    <name type="scientific">Paenibacillus sp. BIHB 4019</name>
    <dbReference type="NCBI Taxonomy" id="1870819"/>
    <lineage>
        <taxon>Bacteria</taxon>
        <taxon>Bacillati</taxon>
        <taxon>Bacillota</taxon>
        <taxon>Bacilli</taxon>
        <taxon>Bacillales</taxon>
        <taxon>Paenibacillaceae</taxon>
        <taxon>Paenibacillus</taxon>
    </lineage>
</organism>
<feature type="transmembrane region" description="Helical" evidence="7">
    <location>
        <begin position="241"/>
        <end position="267"/>
    </location>
</feature>
<comment type="similarity">
    <text evidence="7">Belongs to the binding-protein-dependent transport system permease family.</text>
</comment>
<comment type="subcellular location">
    <subcellularLocation>
        <location evidence="1 7">Cell membrane</location>
        <topology evidence="1 7">Multi-pass membrane protein</topology>
    </subcellularLocation>
</comment>